<dbReference type="PANTHER" id="PTHR43112:SF3">
    <property type="entry name" value="FERREDOXIN-2, CHLOROPLASTIC"/>
    <property type="match status" value="1"/>
</dbReference>
<sequence length="262" mass="27028">MAALGSAGLLSTAGCLGILGDDETGPRADDPTPVPTTEGGEGTTTGPVETFDIEWTVQGATTAVASNEVLLDVAIDEGLDVPYQCEQGICGVCTSTVPGDGTDYVEHTGADYLSDEQIAGGFVLPCVASPKQDFSIETGKQDAADAYSPDGAETEETTTAADVESFSIDWTVQGATTDVPATQTLLDSALDNDLDVPYECEHGVCGECTSEVPGAGSEYVDHDGNQYLSDEQVEAGYVLTCVGSPKQDFEITTGVKDDADAV</sequence>
<dbReference type="InterPro" id="IPR001041">
    <property type="entry name" value="2Fe-2S_ferredoxin-type"/>
</dbReference>
<keyword evidence="14" id="KW-1185">Reference proteome</keyword>
<keyword evidence="3" id="KW-0001">2Fe-2S</keyword>
<accession>A0A1D8S5V3</accession>
<evidence type="ECO:0000256" key="9">
    <source>
        <dbReference type="SAM" id="MobiDB-lite"/>
    </source>
</evidence>
<dbReference type="SUPFAM" id="SSF54292">
    <property type="entry name" value="2Fe-2S ferredoxin-like"/>
    <property type="match status" value="2"/>
</dbReference>
<keyword evidence="2" id="KW-0813">Transport</keyword>
<dbReference type="EMBL" id="CP016804">
    <property type="protein sequence ID" value="APE96068.1"/>
    <property type="molecule type" value="Genomic_DNA"/>
</dbReference>
<dbReference type="Proteomes" id="UP000185608">
    <property type="component" value="Chromosome"/>
</dbReference>
<dbReference type="InterPro" id="IPR006058">
    <property type="entry name" value="2Fe2S_fd_BS"/>
</dbReference>
<evidence type="ECO:0000256" key="8">
    <source>
        <dbReference type="ARBA" id="ARBA00034078"/>
    </source>
</evidence>
<dbReference type="Pfam" id="PF00111">
    <property type="entry name" value="Fer2"/>
    <property type="match status" value="2"/>
</dbReference>
<dbReference type="GO" id="GO:0051537">
    <property type="term" value="F:2 iron, 2 sulfur cluster binding"/>
    <property type="evidence" value="ECO:0007669"/>
    <property type="project" value="UniProtKB-KW"/>
</dbReference>
<dbReference type="PROSITE" id="PS00197">
    <property type="entry name" value="2FE2S_FER_1"/>
    <property type="match status" value="1"/>
</dbReference>
<evidence type="ECO:0000259" key="10">
    <source>
        <dbReference type="PROSITE" id="PS51085"/>
    </source>
</evidence>
<keyword evidence="5" id="KW-0249">Electron transport</keyword>
<dbReference type="KEGG" id="halh:HTSR_1558"/>
<evidence type="ECO:0000313" key="13">
    <source>
        <dbReference type="Proteomes" id="UP000185608"/>
    </source>
</evidence>
<evidence type="ECO:0000313" key="11">
    <source>
        <dbReference type="EMBL" id="AOW80731.1"/>
    </source>
</evidence>
<comment type="similarity">
    <text evidence="1">Belongs to the 2Fe2S plant-type ferredoxin family.</text>
</comment>
<keyword evidence="6" id="KW-0408">Iron</keyword>
<evidence type="ECO:0000256" key="6">
    <source>
        <dbReference type="ARBA" id="ARBA00023004"/>
    </source>
</evidence>
<dbReference type="Gene3D" id="3.10.20.30">
    <property type="match status" value="2"/>
</dbReference>
<evidence type="ECO:0000256" key="1">
    <source>
        <dbReference type="ARBA" id="ARBA00007874"/>
    </source>
</evidence>
<keyword evidence="4" id="KW-0479">Metal-binding</keyword>
<dbReference type="Proteomes" id="UP000186165">
    <property type="component" value="Chromosome"/>
</dbReference>
<gene>
    <name evidence="12" type="ORF">HSR6_1628</name>
    <name evidence="11" type="ORF">HTSR_1558</name>
</gene>
<keyword evidence="7" id="KW-0411">Iron-sulfur</keyword>
<protein>
    <submittedName>
        <fullName evidence="11">(2Fe-2S)-binding protein</fullName>
    </submittedName>
</protein>
<dbReference type="EMBL" id="CP016070">
    <property type="protein sequence ID" value="AOW80731.1"/>
    <property type="molecule type" value="Genomic_DNA"/>
</dbReference>
<reference evidence="14" key="2">
    <citation type="submission" date="2016-08" db="EMBL/GenBank/DDBJ databases">
        <title>Discovery of first anaerobic lithoheterotrophic haloarchae widely represented in hypersaline habitats.</title>
        <authorList>
            <person name="Sorokin D.Y."/>
            <person name="Kublanov I.V."/>
            <person name="Roman P."/>
            <person name="Sinninghe Damste J.S."/>
            <person name="Golyshin P.N."/>
            <person name="Rojo D."/>
            <person name="Ciordia S."/>
            <person name="Mena Md.C."/>
            <person name="Ferrer M."/>
            <person name="Smedile F."/>
            <person name="Messina E."/>
            <person name="La Cono V."/>
            <person name="Yakimov M.M."/>
        </authorList>
    </citation>
    <scope>NUCLEOTIDE SEQUENCE [LARGE SCALE GENOMIC DNA]</scope>
    <source>
        <strain evidence="14">HSR6</strain>
    </source>
</reference>
<feature type="domain" description="2Fe-2S ferredoxin-type" evidence="10">
    <location>
        <begin position="51"/>
        <end position="142"/>
    </location>
</feature>
<evidence type="ECO:0000256" key="4">
    <source>
        <dbReference type="ARBA" id="ARBA00022723"/>
    </source>
</evidence>
<dbReference type="PROSITE" id="PS51085">
    <property type="entry name" value="2FE2S_FER_2"/>
    <property type="match status" value="2"/>
</dbReference>
<evidence type="ECO:0000313" key="14">
    <source>
        <dbReference type="Proteomes" id="UP000186165"/>
    </source>
</evidence>
<feature type="domain" description="2Fe-2S ferredoxin-type" evidence="10">
    <location>
        <begin position="166"/>
        <end position="257"/>
    </location>
</feature>
<dbReference type="InterPro" id="IPR012675">
    <property type="entry name" value="Beta-grasp_dom_sf"/>
</dbReference>
<dbReference type="InterPro" id="IPR036010">
    <property type="entry name" value="2Fe-2S_ferredoxin-like_sf"/>
</dbReference>
<feature type="region of interest" description="Disordered" evidence="9">
    <location>
        <begin position="20"/>
        <end position="47"/>
    </location>
</feature>
<evidence type="ECO:0000313" key="12">
    <source>
        <dbReference type="EMBL" id="APE96068.1"/>
    </source>
</evidence>
<dbReference type="AlphaFoldDB" id="A0A1D8S5V3"/>
<evidence type="ECO:0000256" key="3">
    <source>
        <dbReference type="ARBA" id="ARBA00022714"/>
    </source>
</evidence>
<reference evidence="12" key="3">
    <citation type="journal article" date="2017" name="ISME J.">
        <title>Discovery of anaerobic lithoheterotrophic haloarchaea, ubiquitous in hypersaline habitats.</title>
        <authorList>
            <person name="Sorokin D.Y."/>
            <person name="Messina E."/>
            <person name="Smedile F."/>
            <person name="Roman P."/>
            <person name="Damste J.S.S."/>
            <person name="Ciordia S."/>
            <person name="Mena M.C."/>
            <person name="Ferrer M."/>
            <person name="Golyshin P.N."/>
            <person name="Kublanov I.V."/>
            <person name="Samarov N.I."/>
            <person name="Toshchakov S.V."/>
            <person name="La Cono V."/>
            <person name="Yakimov M.M."/>
        </authorList>
    </citation>
    <scope>NUCLEOTIDE SEQUENCE</scope>
    <source>
        <strain evidence="12">HSR6</strain>
    </source>
</reference>
<dbReference type="GO" id="GO:0046872">
    <property type="term" value="F:metal ion binding"/>
    <property type="evidence" value="ECO:0007669"/>
    <property type="project" value="UniProtKB-KW"/>
</dbReference>
<dbReference type="KEGG" id="hhsr:HSR6_1628"/>
<dbReference type="STRING" id="1873524.HSR6_1628"/>
<comment type="cofactor">
    <cofactor evidence="8">
        <name>[2Fe-2S] cluster</name>
        <dbReference type="ChEBI" id="CHEBI:190135"/>
    </cofactor>
</comment>
<evidence type="ECO:0000256" key="5">
    <source>
        <dbReference type="ARBA" id="ARBA00022982"/>
    </source>
</evidence>
<evidence type="ECO:0000256" key="7">
    <source>
        <dbReference type="ARBA" id="ARBA00023014"/>
    </source>
</evidence>
<organism evidence="11 13">
    <name type="scientific">Halodesulfurarchaeum formicicum</name>
    <dbReference type="NCBI Taxonomy" id="1873524"/>
    <lineage>
        <taxon>Archaea</taxon>
        <taxon>Methanobacteriati</taxon>
        <taxon>Methanobacteriota</taxon>
        <taxon>Stenosarchaea group</taxon>
        <taxon>Halobacteria</taxon>
        <taxon>Halobacteriales</taxon>
        <taxon>Halobacteriaceae</taxon>
        <taxon>Halodesulfurarchaeum</taxon>
    </lineage>
</organism>
<evidence type="ECO:0000256" key="2">
    <source>
        <dbReference type="ARBA" id="ARBA00022448"/>
    </source>
</evidence>
<dbReference type="PANTHER" id="PTHR43112">
    <property type="entry name" value="FERREDOXIN"/>
    <property type="match status" value="1"/>
</dbReference>
<dbReference type="CDD" id="cd00207">
    <property type="entry name" value="fer2"/>
    <property type="match status" value="2"/>
</dbReference>
<reference evidence="11 13" key="1">
    <citation type="submission" date="2016-06" db="EMBL/GenBank/DDBJ databases">
        <title>Discovery of anaerobic lithoheterotrophic haloarchaeon capable of sulfur respiration by hydrogen and formate.</title>
        <authorList>
            <person name="Sorokin D.Y."/>
            <person name="Kublanov I.V."/>
            <person name="Roman P."/>
            <person name="Sinninghe Damste J.S."/>
            <person name="Golyshin P.N."/>
            <person name="Rojo D."/>
            <person name="Ciordia S."/>
            <person name="Mena Md.C."/>
            <person name="Ferrer M."/>
            <person name="Smedile F."/>
            <person name="Messina E."/>
            <person name="La Cono V."/>
            <person name="Yakimov M.M."/>
        </authorList>
    </citation>
    <scope>NUCLEOTIDE SEQUENCE [LARGE SCALE GENOMIC DNA]</scope>
    <source>
        <strain evidence="11 13">HTSR1</strain>
    </source>
</reference>
<name>A0A1D8S5V3_9EURY</name>
<accession>A0A1J1AD39</accession>
<proteinExistence type="inferred from homology"/>